<dbReference type="Pfam" id="PF13827">
    <property type="entry name" value="DUF4189"/>
    <property type="match status" value="1"/>
</dbReference>
<organism evidence="3 4">
    <name type="scientific">Stenotrophomonas maltophilia</name>
    <name type="common">Pseudomonas maltophilia</name>
    <name type="synonym">Xanthomonas maltophilia</name>
    <dbReference type="NCBI Taxonomy" id="40324"/>
    <lineage>
        <taxon>Bacteria</taxon>
        <taxon>Pseudomonadati</taxon>
        <taxon>Pseudomonadota</taxon>
        <taxon>Gammaproteobacteria</taxon>
        <taxon>Lysobacterales</taxon>
        <taxon>Lysobacteraceae</taxon>
        <taxon>Stenotrophomonas</taxon>
        <taxon>Stenotrophomonas maltophilia group</taxon>
    </lineage>
</organism>
<evidence type="ECO:0000313" key="3">
    <source>
        <dbReference type="EMBL" id="PAM74266.1"/>
    </source>
</evidence>
<evidence type="ECO:0000256" key="1">
    <source>
        <dbReference type="SAM" id="SignalP"/>
    </source>
</evidence>
<dbReference type="Proteomes" id="UP000216433">
    <property type="component" value="Unassembled WGS sequence"/>
</dbReference>
<dbReference type="EMBL" id="NJGC01000002">
    <property type="protein sequence ID" value="PAM74266.1"/>
    <property type="molecule type" value="Genomic_DNA"/>
</dbReference>
<name>A0A270NQ42_STEMA</name>
<feature type="domain" description="DUF4189" evidence="2">
    <location>
        <begin position="88"/>
        <end position="184"/>
    </location>
</feature>
<feature type="signal peptide" evidence="1">
    <location>
        <begin position="1"/>
        <end position="40"/>
    </location>
</feature>
<keyword evidence="1" id="KW-0732">Signal</keyword>
<dbReference type="InterPro" id="IPR025240">
    <property type="entry name" value="DUF4189"/>
</dbReference>
<comment type="caution">
    <text evidence="3">The sequence shown here is derived from an EMBL/GenBank/DDBJ whole genome shotgun (WGS) entry which is preliminary data.</text>
</comment>
<sequence length="192" mass="19835">MHVRRWLEIEFGRGCMIMTGRLMQAVIAAMFSLAFSSASAEGNCPPGMYPIGGQGVQGCAPIPGASSGGSATIPTPPPRPLGEWVKTWGALAGSSSGSEGGASVGEPSERAAKRAAISNCEKNGGRCRVEFTYQNQCVAAVTSELASTGTQYASSGTVESAGEQAMRDCQAAGGAHCRIIYSECSAPVFRKY</sequence>
<accession>A0A270NQ42</accession>
<feature type="chain" id="PRO_5012221973" description="DUF4189 domain-containing protein" evidence="1">
    <location>
        <begin position="41"/>
        <end position="192"/>
    </location>
</feature>
<reference evidence="3 4" key="1">
    <citation type="submission" date="2017-06" db="EMBL/GenBank/DDBJ databases">
        <title>Genome sequencing and assembly of Stenotrophomonas maltophilia DF07.</title>
        <authorList>
            <person name="Iyer R."/>
        </authorList>
    </citation>
    <scope>NUCLEOTIDE SEQUENCE [LARGE SCALE GENOMIC DNA]</scope>
    <source>
        <strain evidence="3 4">DF07</strain>
    </source>
</reference>
<evidence type="ECO:0000259" key="2">
    <source>
        <dbReference type="Pfam" id="PF13827"/>
    </source>
</evidence>
<dbReference type="RefSeq" id="WP_095377171.1">
    <property type="nucleotide sequence ID" value="NZ_NJGC01000002.1"/>
</dbReference>
<protein>
    <recommendedName>
        <fullName evidence="2">DUF4189 domain-containing protein</fullName>
    </recommendedName>
</protein>
<gene>
    <name evidence="3" type="ORF">CEK00_02845</name>
</gene>
<dbReference type="AlphaFoldDB" id="A0A270NQ42"/>
<proteinExistence type="predicted"/>
<evidence type="ECO:0000313" key="4">
    <source>
        <dbReference type="Proteomes" id="UP000216433"/>
    </source>
</evidence>